<sequence length="192" mass="21631">MGAKKWSDEEVAIARDILTSGKTVKAMAHLLPGRPIGGIKCMVTKLAGDAKKKRGDTQWLWPAMERELKQNPGQTIEELRIKFGCSHKHACDVIRSRHGSGVYVSDWKTYIGHHIERWSLGVGPDAPKPPRQSIGERRRLGRLAYRMRTARRNPFENMLMQLQGECTQVGANDSGRVYIHLTDSPEEEMEAA</sequence>
<dbReference type="AlphaFoldDB" id="A0AB73IQI2"/>
<protein>
    <submittedName>
        <fullName evidence="1">Uncharacterized protein</fullName>
    </submittedName>
</protein>
<dbReference type="EMBL" id="JAURTK010000041">
    <property type="protein sequence ID" value="MDP9651941.1"/>
    <property type="molecule type" value="Genomic_DNA"/>
</dbReference>
<evidence type="ECO:0000313" key="1">
    <source>
        <dbReference type="EMBL" id="MDP9651941.1"/>
    </source>
</evidence>
<name>A0AB73IQI2_9BURK</name>
<evidence type="ECO:0000313" key="2">
    <source>
        <dbReference type="Proteomes" id="UP001229486"/>
    </source>
</evidence>
<reference evidence="1" key="1">
    <citation type="submission" date="2023-07" db="EMBL/GenBank/DDBJ databases">
        <title>Sorghum-associated microbial communities from plants grown in Nebraska, USA.</title>
        <authorList>
            <person name="Schachtman D."/>
        </authorList>
    </citation>
    <scope>NUCLEOTIDE SEQUENCE</scope>
    <source>
        <strain evidence="1">DS1061</strain>
    </source>
</reference>
<accession>A0AB73IQI2</accession>
<proteinExistence type="predicted"/>
<dbReference type="Proteomes" id="UP001229486">
    <property type="component" value="Unassembled WGS sequence"/>
</dbReference>
<gene>
    <name evidence="1" type="ORF">J2793_007416</name>
</gene>
<organism evidence="1 2">
    <name type="scientific">Paraburkholderia caledonica</name>
    <dbReference type="NCBI Taxonomy" id="134536"/>
    <lineage>
        <taxon>Bacteria</taxon>
        <taxon>Pseudomonadati</taxon>
        <taxon>Pseudomonadota</taxon>
        <taxon>Betaproteobacteria</taxon>
        <taxon>Burkholderiales</taxon>
        <taxon>Burkholderiaceae</taxon>
        <taxon>Paraburkholderia</taxon>
    </lineage>
</organism>
<comment type="caution">
    <text evidence="1">The sequence shown here is derived from an EMBL/GenBank/DDBJ whole genome shotgun (WGS) entry which is preliminary data.</text>
</comment>
<dbReference type="RefSeq" id="WP_392396440.1">
    <property type="nucleotide sequence ID" value="NZ_JAURTK010000041.1"/>
</dbReference>